<dbReference type="InterPro" id="IPR010254">
    <property type="entry name" value="B12-dep_deHydtase_bsu"/>
</dbReference>
<organism evidence="1 2">
    <name type="scientific">Proteiniclasticum aestuarii</name>
    <dbReference type="NCBI Taxonomy" id="2817862"/>
    <lineage>
        <taxon>Bacteria</taxon>
        <taxon>Bacillati</taxon>
        <taxon>Bacillota</taxon>
        <taxon>Clostridia</taxon>
        <taxon>Eubacteriales</taxon>
        <taxon>Clostridiaceae</taxon>
        <taxon>Proteiniclasticum</taxon>
    </lineage>
</organism>
<dbReference type="AlphaFoldDB" id="A0A939KG57"/>
<reference evidence="1" key="1">
    <citation type="submission" date="2021-03" db="EMBL/GenBank/DDBJ databases">
        <title>Proteiniclasticum marinus sp. nov., isolated from tidal flat sediment.</title>
        <authorList>
            <person name="Namirimu T."/>
            <person name="Yang J.-A."/>
            <person name="Yang S.-H."/>
            <person name="Kim Y.-J."/>
            <person name="Kwon K.K."/>
        </authorList>
    </citation>
    <scope>NUCLEOTIDE SEQUENCE</scope>
    <source>
        <strain evidence="1">SCR006</strain>
    </source>
</reference>
<dbReference type="SUPFAM" id="SSF52968">
    <property type="entry name" value="B12-dependent dehydatase associated subunit"/>
    <property type="match status" value="1"/>
</dbReference>
<gene>
    <name evidence="1" type="ORF">J3A84_03170</name>
</gene>
<protein>
    <submittedName>
        <fullName evidence="1">Glycerol dehydratase reactivase beta/small subunit family protein</fullName>
    </submittedName>
</protein>
<evidence type="ECO:0000313" key="1">
    <source>
        <dbReference type="EMBL" id="MBO1264044.1"/>
    </source>
</evidence>
<dbReference type="RefSeq" id="WP_207598566.1">
    <property type="nucleotide sequence ID" value="NZ_JAFNJU010000002.1"/>
</dbReference>
<dbReference type="Proteomes" id="UP000664218">
    <property type="component" value="Unassembled WGS sequence"/>
</dbReference>
<dbReference type="Pfam" id="PF02288">
    <property type="entry name" value="Dehydratase_MU"/>
    <property type="match status" value="1"/>
</dbReference>
<dbReference type="EMBL" id="JAFNJU010000002">
    <property type="protein sequence ID" value="MBO1264044.1"/>
    <property type="molecule type" value="Genomic_DNA"/>
</dbReference>
<name>A0A939KG57_9CLOT</name>
<sequence>MDETRNICVVLCINEDVSSRPEIMEITYGMEEEGIPYLIRTSDEKRLEDLARIASMDSQLDVGIGVDEHLTGGIYYDKLPEDHLLFRMNLLKEKEKARNMGINAARLVKGIPFNMGGA</sequence>
<dbReference type="Gene3D" id="3.40.50.10150">
    <property type="entry name" value="B12-dependent dehydatase associated subunit"/>
    <property type="match status" value="1"/>
</dbReference>
<accession>A0A939KG57</accession>
<evidence type="ECO:0000313" key="2">
    <source>
        <dbReference type="Proteomes" id="UP000664218"/>
    </source>
</evidence>
<proteinExistence type="predicted"/>
<keyword evidence="2" id="KW-1185">Reference proteome</keyword>
<dbReference type="InterPro" id="IPR003208">
    <property type="entry name" value="Dehydtase/Dehydtase_re"/>
</dbReference>
<comment type="caution">
    <text evidence="1">The sequence shown here is derived from an EMBL/GenBank/DDBJ whole genome shotgun (WGS) entry which is preliminary data.</text>
</comment>